<feature type="transmembrane region" description="Helical" evidence="2">
    <location>
        <begin position="174"/>
        <end position="196"/>
    </location>
</feature>
<name>A0ABV5E0J8_9ACTN</name>
<keyword evidence="2" id="KW-0812">Transmembrane</keyword>
<feature type="transmembrane region" description="Helical" evidence="2">
    <location>
        <begin position="142"/>
        <end position="162"/>
    </location>
</feature>
<evidence type="ECO:0000313" key="3">
    <source>
        <dbReference type="EMBL" id="MFB8770357.1"/>
    </source>
</evidence>
<keyword evidence="2" id="KW-0472">Membrane</keyword>
<feature type="transmembrane region" description="Helical" evidence="2">
    <location>
        <begin position="38"/>
        <end position="57"/>
    </location>
</feature>
<proteinExistence type="predicted"/>
<protein>
    <recommendedName>
        <fullName evidence="5">PQQ enzyme repeat family protein</fullName>
    </recommendedName>
</protein>
<feature type="transmembrane region" description="Helical" evidence="2">
    <location>
        <begin position="103"/>
        <end position="122"/>
    </location>
</feature>
<feature type="transmembrane region" description="Helical" evidence="2">
    <location>
        <begin position="69"/>
        <end position="91"/>
    </location>
</feature>
<dbReference type="Gene3D" id="2.130.10.10">
    <property type="entry name" value="YVTN repeat-like/Quinoprotein amine dehydrogenase"/>
    <property type="match status" value="1"/>
</dbReference>
<dbReference type="InterPro" id="IPR015943">
    <property type="entry name" value="WD40/YVTN_repeat-like_dom_sf"/>
</dbReference>
<feature type="compositionally biased region" description="Basic and acidic residues" evidence="1">
    <location>
        <begin position="10"/>
        <end position="25"/>
    </location>
</feature>
<sequence length="627" mass="66843">MVRIEDDTDEQGRVNGESRVEGGRNEYEGARRRPLADIAVWTGLGVVLAGVVVTPFAHRLGGVAEGLGFFWFLALGIGAVILGSGAVDARASAAETVERGHPVAGEFLAVAALLAGAGLLLFPDEAILPFAGEGWRPSASAVFQFVVLVLLAVCLLMAGLNGRRTGRLSRPRRTLAVVAGALSTALIGVAAGYVSLSPLVEHTHAEAGGSLSIPSEVSQVGWEWTPGEERRISGISRGVRGPIVRLTDGFVALDGSTGEELWTYRRPHGAEVEHRVVGNGTRARMVWESPKGERFLTVLDTATGEILAERDHPESGDWMEVDASWASAEVGLEAGREPRNGRRDVRALDLETDEETWRLSLKVHEGDCFLEGVSESVILVGDVLVVPYGCGRDDRGRDAWLIVALDVASGDEVWRHEQKTEILGPVRVRPGAGRSLGEETTVVAVGDDLHAPRAYLDVRTGEEMALLPESPPIEDEEALEGVDVLRESGDGAIVLRSVPVRERSEEGRYDLTRTDPSGAVLDTVRVGGERRDLSHDAGHAMALGEDTVLIPHRGLGPEKAGELAVLSVPLGGGPEAEKWIEVAGPGAAGTGETDEHRLFAVPGAVLSFSFRTDDEGRDRTVLYGLVP</sequence>
<dbReference type="EMBL" id="JAYMRS010000010">
    <property type="protein sequence ID" value="MFB8770357.1"/>
    <property type="molecule type" value="Genomic_DNA"/>
</dbReference>
<evidence type="ECO:0000313" key="4">
    <source>
        <dbReference type="Proteomes" id="UP001585053"/>
    </source>
</evidence>
<dbReference type="Proteomes" id="UP001585053">
    <property type="component" value="Unassembled WGS sequence"/>
</dbReference>
<keyword evidence="2" id="KW-1133">Transmembrane helix</keyword>
<evidence type="ECO:0000256" key="2">
    <source>
        <dbReference type="SAM" id="Phobius"/>
    </source>
</evidence>
<reference evidence="3 4" key="1">
    <citation type="submission" date="2024-01" db="EMBL/GenBank/DDBJ databases">
        <title>Genome mining of biosynthetic gene clusters to explore secondary metabolites of Streptomyces sp.</title>
        <authorList>
            <person name="Baig A."/>
            <person name="Ajitkumar Shintre N."/>
            <person name="Kumar H."/>
            <person name="Anbarasu A."/>
            <person name="Ramaiah S."/>
        </authorList>
    </citation>
    <scope>NUCLEOTIDE SEQUENCE [LARGE SCALE GENOMIC DNA]</scope>
    <source>
        <strain evidence="3 4">A01</strain>
    </source>
</reference>
<dbReference type="RefSeq" id="WP_376737732.1">
    <property type="nucleotide sequence ID" value="NZ_JAYMRS010000010.1"/>
</dbReference>
<gene>
    <name evidence="3" type="ORF">VSQ78_21885</name>
</gene>
<evidence type="ECO:0008006" key="5">
    <source>
        <dbReference type="Google" id="ProtNLM"/>
    </source>
</evidence>
<keyword evidence="4" id="KW-1185">Reference proteome</keyword>
<feature type="region of interest" description="Disordered" evidence="1">
    <location>
        <begin position="1"/>
        <end position="25"/>
    </location>
</feature>
<accession>A0ABV5E0J8</accession>
<dbReference type="InterPro" id="IPR011047">
    <property type="entry name" value="Quinoprotein_ADH-like_sf"/>
</dbReference>
<organism evidence="3 4">
    <name type="scientific">Nocardiopsis alba</name>
    <dbReference type="NCBI Taxonomy" id="53437"/>
    <lineage>
        <taxon>Bacteria</taxon>
        <taxon>Bacillati</taxon>
        <taxon>Actinomycetota</taxon>
        <taxon>Actinomycetes</taxon>
        <taxon>Streptosporangiales</taxon>
        <taxon>Nocardiopsidaceae</taxon>
        <taxon>Nocardiopsis</taxon>
    </lineage>
</organism>
<comment type="caution">
    <text evidence="3">The sequence shown here is derived from an EMBL/GenBank/DDBJ whole genome shotgun (WGS) entry which is preliminary data.</text>
</comment>
<dbReference type="SUPFAM" id="SSF50998">
    <property type="entry name" value="Quinoprotein alcohol dehydrogenase-like"/>
    <property type="match status" value="1"/>
</dbReference>
<evidence type="ECO:0000256" key="1">
    <source>
        <dbReference type="SAM" id="MobiDB-lite"/>
    </source>
</evidence>